<name>A0ABQ2L771_9BACL</name>
<feature type="chain" id="PRO_5045553385" description="Copper amine oxidase-like N-terminal domain-containing protein" evidence="2">
    <location>
        <begin position="36"/>
        <end position="193"/>
    </location>
</feature>
<reference evidence="5" key="1">
    <citation type="journal article" date="2019" name="Int. J. Syst. Evol. Microbiol.">
        <title>The Global Catalogue of Microorganisms (GCM) 10K type strain sequencing project: providing services to taxonomists for standard genome sequencing and annotation.</title>
        <authorList>
            <consortium name="The Broad Institute Genomics Platform"/>
            <consortium name="The Broad Institute Genome Sequencing Center for Infectious Disease"/>
            <person name="Wu L."/>
            <person name="Ma J."/>
        </authorList>
    </citation>
    <scope>NUCLEOTIDE SEQUENCE [LARGE SCALE GENOMIC DNA]</scope>
    <source>
        <strain evidence="5">CGMCC 1.6964</strain>
    </source>
</reference>
<organism evidence="4 5">
    <name type="scientific">Saccharibacillus kuerlensis</name>
    <dbReference type="NCBI Taxonomy" id="459527"/>
    <lineage>
        <taxon>Bacteria</taxon>
        <taxon>Bacillati</taxon>
        <taxon>Bacillota</taxon>
        <taxon>Bacilli</taxon>
        <taxon>Bacillales</taxon>
        <taxon>Paenibacillaceae</taxon>
        <taxon>Saccharibacillus</taxon>
    </lineage>
</organism>
<keyword evidence="5" id="KW-1185">Reference proteome</keyword>
<evidence type="ECO:0000259" key="3">
    <source>
        <dbReference type="Pfam" id="PF07833"/>
    </source>
</evidence>
<dbReference type="InterPro" id="IPR036582">
    <property type="entry name" value="Mao_N_sf"/>
</dbReference>
<evidence type="ECO:0000313" key="4">
    <source>
        <dbReference type="EMBL" id="GGO05611.1"/>
    </source>
</evidence>
<protein>
    <recommendedName>
        <fullName evidence="3">Copper amine oxidase-like N-terminal domain-containing protein</fullName>
    </recommendedName>
</protein>
<dbReference type="Pfam" id="PF07833">
    <property type="entry name" value="Cu_amine_oxidN1"/>
    <property type="match status" value="1"/>
</dbReference>
<evidence type="ECO:0000256" key="2">
    <source>
        <dbReference type="SAM" id="SignalP"/>
    </source>
</evidence>
<dbReference type="EMBL" id="BMLN01000010">
    <property type="protein sequence ID" value="GGO05611.1"/>
    <property type="molecule type" value="Genomic_DNA"/>
</dbReference>
<sequence>MRGFRMKKIAQTAVLTLAAAGLIVPLAAVPSEALAAKPDPTVYINGRITSGDVLVRNGVTYLTLTDLRALGSYTFRYDKTRRTVTIKDGRENDTYVLTLGSANARQNGETIRMNAAPLLYGNKTMIPVRAAADLFDAELQWDQNGNRVMLTKENESGSGGSTTMPSRPFQPPVSPPGPSGPTVPTPPKPPTLR</sequence>
<dbReference type="RefSeq" id="WP_018977260.1">
    <property type="nucleotide sequence ID" value="NZ_BMLN01000010.1"/>
</dbReference>
<proteinExistence type="predicted"/>
<gene>
    <name evidence="4" type="ORF">GCM10010969_32250</name>
</gene>
<feature type="compositionally biased region" description="Pro residues" evidence="1">
    <location>
        <begin position="168"/>
        <end position="193"/>
    </location>
</feature>
<feature type="domain" description="Copper amine oxidase-like N-terminal" evidence="3">
    <location>
        <begin position="54"/>
        <end position="148"/>
    </location>
</feature>
<evidence type="ECO:0000256" key="1">
    <source>
        <dbReference type="SAM" id="MobiDB-lite"/>
    </source>
</evidence>
<accession>A0ABQ2L771</accession>
<dbReference type="Gene3D" id="3.30.457.10">
    <property type="entry name" value="Copper amine oxidase-like, N-terminal domain"/>
    <property type="match status" value="1"/>
</dbReference>
<dbReference type="InterPro" id="IPR012854">
    <property type="entry name" value="Cu_amine_oxidase-like_N"/>
</dbReference>
<comment type="caution">
    <text evidence="4">The sequence shown here is derived from an EMBL/GenBank/DDBJ whole genome shotgun (WGS) entry which is preliminary data.</text>
</comment>
<evidence type="ECO:0000313" key="5">
    <source>
        <dbReference type="Proteomes" id="UP000606653"/>
    </source>
</evidence>
<dbReference type="SUPFAM" id="SSF55383">
    <property type="entry name" value="Copper amine oxidase, domain N"/>
    <property type="match status" value="1"/>
</dbReference>
<keyword evidence="2" id="KW-0732">Signal</keyword>
<dbReference type="Proteomes" id="UP000606653">
    <property type="component" value="Unassembled WGS sequence"/>
</dbReference>
<feature type="region of interest" description="Disordered" evidence="1">
    <location>
        <begin position="151"/>
        <end position="193"/>
    </location>
</feature>
<feature type="signal peptide" evidence="2">
    <location>
        <begin position="1"/>
        <end position="35"/>
    </location>
</feature>